<feature type="domain" description="Ribosomal RNA small subunit methyltransferase E methyltransferase" evidence="12">
    <location>
        <begin position="141"/>
        <end position="226"/>
    </location>
</feature>
<dbReference type="CDD" id="cd18084">
    <property type="entry name" value="RsmE-like"/>
    <property type="match status" value="1"/>
</dbReference>
<comment type="subcellular location">
    <subcellularLocation>
        <location evidence="1">Cytoplasm</location>
    </subcellularLocation>
</comment>
<dbReference type="Pfam" id="PF04452">
    <property type="entry name" value="Methyltrans_RNA"/>
    <property type="match status" value="2"/>
</dbReference>
<keyword evidence="14" id="KW-1185">Reference proteome</keyword>
<organism evidence="13 14">
    <name type="scientific">Cystoisospora suis</name>
    <dbReference type="NCBI Taxonomy" id="483139"/>
    <lineage>
        <taxon>Eukaryota</taxon>
        <taxon>Sar</taxon>
        <taxon>Alveolata</taxon>
        <taxon>Apicomplexa</taxon>
        <taxon>Conoidasida</taxon>
        <taxon>Coccidia</taxon>
        <taxon>Eucoccidiorida</taxon>
        <taxon>Eimeriorina</taxon>
        <taxon>Sarcocystidae</taxon>
        <taxon>Cystoisospora</taxon>
    </lineage>
</organism>
<feature type="compositionally biased region" description="Basic and acidic residues" evidence="11">
    <location>
        <begin position="17"/>
        <end position="46"/>
    </location>
</feature>
<evidence type="ECO:0000256" key="11">
    <source>
        <dbReference type="SAM" id="MobiDB-lite"/>
    </source>
</evidence>
<feature type="region of interest" description="Disordered" evidence="11">
    <location>
        <begin position="412"/>
        <end position="434"/>
    </location>
</feature>
<feature type="compositionally biased region" description="Basic and acidic residues" evidence="11">
    <location>
        <begin position="473"/>
        <end position="500"/>
    </location>
</feature>
<dbReference type="GO" id="GO:0070475">
    <property type="term" value="P:rRNA base methylation"/>
    <property type="evidence" value="ECO:0007669"/>
    <property type="project" value="TreeGrafter"/>
</dbReference>
<dbReference type="Proteomes" id="UP000221165">
    <property type="component" value="Unassembled WGS sequence"/>
</dbReference>
<dbReference type="InterPro" id="IPR029026">
    <property type="entry name" value="tRNA_m1G_MTases_N"/>
</dbReference>
<dbReference type="InterPro" id="IPR006700">
    <property type="entry name" value="RsmE"/>
</dbReference>
<comment type="similarity">
    <text evidence="2">Belongs to the RNA methyltransferase RsmE family.</text>
</comment>
<evidence type="ECO:0000256" key="7">
    <source>
        <dbReference type="ARBA" id="ARBA00022679"/>
    </source>
</evidence>
<evidence type="ECO:0000256" key="6">
    <source>
        <dbReference type="ARBA" id="ARBA00022603"/>
    </source>
</evidence>
<accession>A0A2C6JGU5</accession>
<comment type="caution">
    <text evidence="13">The sequence shown here is derived from an EMBL/GenBank/DDBJ whole genome shotgun (WGS) entry which is preliminary data.</text>
</comment>
<dbReference type="NCBIfam" id="TIGR00046">
    <property type="entry name" value="RsmE family RNA methyltransferase"/>
    <property type="match status" value="2"/>
</dbReference>
<dbReference type="GO" id="GO:0070042">
    <property type="term" value="F:rRNA (uridine-N3-)-methyltransferase activity"/>
    <property type="evidence" value="ECO:0007669"/>
    <property type="project" value="TreeGrafter"/>
</dbReference>
<evidence type="ECO:0000256" key="5">
    <source>
        <dbReference type="ARBA" id="ARBA00022552"/>
    </source>
</evidence>
<keyword evidence="5" id="KW-0698">rRNA processing</keyword>
<feature type="domain" description="Ribosomal RNA small subunit methyltransferase E methyltransferase" evidence="12">
    <location>
        <begin position="308"/>
        <end position="380"/>
    </location>
</feature>
<keyword evidence="7 13" id="KW-0808">Transferase</keyword>
<dbReference type="InterPro" id="IPR046886">
    <property type="entry name" value="RsmE_MTase_dom"/>
</dbReference>
<dbReference type="RefSeq" id="XP_067918377.1">
    <property type="nucleotide sequence ID" value="XM_068069645.1"/>
</dbReference>
<feature type="region of interest" description="Disordered" evidence="11">
    <location>
        <begin position="451"/>
        <end position="500"/>
    </location>
</feature>
<evidence type="ECO:0000256" key="9">
    <source>
        <dbReference type="ARBA" id="ARBA00025699"/>
    </source>
</evidence>
<reference evidence="13 14" key="1">
    <citation type="journal article" date="2017" name="Int. J. Parasitol.">
        <title>The genome of the protozoan parasite Cystoisospora suis and a reverse vaccinology approach to identify vaccine candidates.</title>
        <authorList>
            <person name="Palmieri N."/>
            <person name="Shrestha A."/>
            <person name="Ruttkowski B."/>
            <person name="Beck T."/>
            <person name="Vogl C."/>
            <person name="Tomley F."/>
            <person name="Blake D.P."/>
            <person name="Joachim A."/>
        </authorList>
    </citation>
    <scope>NUCLEOTIDE SEQUENCE [LARGE SCALE GENOMIC DNA]</scope>
    <source>
        <strain evidence="13 14">Wien I</strain>
    </source>
</reference>
<evidence type="ECO:0000256" key="4">
    <source>
        <dbReference type="ARBA" id="ARBA00022490"/>
    </source>
</evidence>
<protein>
    <recommendedName>
        <fullName evidence="3">16S rRNA (uracil(1498)-N(3))-methyltransferase</fullName>
        <ecNumber evidence="3">2.1.1.193</ecNumber>
    </recommendedName>
</protein>
<dbReference type="EC" id="2.1.1.193" evidence="3"/>
<comment type="function">
    <text evidence="9">Specifically methylates the N3 position of the uracil ring of uridine 1498 (m3U1498) in 16S rRNA. Acts on the fully assembled 30S ribosomal subunit.</text>
</comment>
<keyword evidence="4" id="KW-0963">Cytoplasm</keyword>
<dbReference type="OrthoDB" id="2021042at2759"/>
<name>A0A2C6JGU5_9APIC</name>
<dbReference type="GeneID" id="94432856"/>
<evidence type="ECO:0000256" key="2">
    <source>
        <dbReference type="ARBA" id="ARBA00005528"/>
    </source>
</evidence>
<evidence type="ECO:0000256" key="8">
    <source>
        <dbReference type="ARBA" id="ARBA00022691"/>
    </source>
</evidence>
<feature type="compositionally biased region" description="Low complexity" evidence="11">
    <location>
        <begin position="460"/>
        <end position="472"/>
    </location>
</feature>
<evidence type="ECO:0000256" key="3">
    <source>
        <dbReference type="ARBA" id="ARBA00012328"/>
    </source>
</evidence>
<feature type="region of interest" description="Disordered" evidence="11">
    <location>
        <begin position="17"/>
        <end position="57"/>
    </location>
</feature>
<dbReference type="PANTHER" id="PTHR30027:SF3">
    <property type="entry name" value="16S RRNA (URACIL(1498)-N(3))-METHYLTRANSFERASE"/>
    <property type="match status" value="1"/>
</dbReference>
<evidence type="ECO:0000313" key="13">
    <source>
        <dbReference type="EMBL" id="PHJ16651.1"/>
    </source>
</evidence>
<comment type="catalytic activity">
    <reaction evidence="10">
        <text>uridine(1498) in 16S rRNA + S-adenosyl-L-methionine = N(3)-methyluridine(1498) in 16S rRNA + S-adenosyl-L-homocysteine + H(+)</text>
        <dbReference type="Rhea" id="RHEA:42920"/>
        <dbReference type="Rhea" id="RHEA-COMP:10283"/>
        <dbReference type="Rhea" id="RHEA-COMP:10284"/>
        <dbReference type="ChEBI" id="CHEBI:15378"/>
        <dbReference type="ChEBI" id="CHEBI:57856"/>
        <dbReference type="ChEBI" id="CHEBI:59789"/>
        <dbReference type="ChEBI" id="CHEBI:65315"/>
        <dbReference type="ChEBI" id="CHEBI:74502"/>
        <dbReference type="EC" id="2.1.1.193"/>
    </reaction>
</comment>
<dbReference type="AlphaFoldDB" id="A0A2C6JGU5"/>
<proteinExistence type="inferred from homology"/>
<dbReference type="EMBL" id="MIGC01005716">
    <property type="protein sequence ID" value="PHJ16651.1"/>
    <property type="molecule type" value="Genomic_DNA"/>
</dbReference>
<dbReference type="Gene3D" id="3.40.1280.10">
    <property type="match status" value="1"/>
</dbReference>
<keyword evidence="6 13" id="KW-0489">Methyltransferase</keyword>
<evidence type="ECO:0000313" key="14">
    <source>
        <dbReference type="Proteomes" id="UP000221165"/>
    </source>
</evidence>
<dbReference type="VEuPathDB" id="ToxoDB:CSUI_009530"/>
<evidence type="ECO:0000256" key="10">
    <source>
        <dbReference type="ARBA" id="ARBA00047944"/>
    </source>
</evidence>
<dbReference type="GO" id="GO:0005737">
    <property type="term" value="C:cytoplasm"/>
    <property type="evidence" value="ECO:0007669"/>
    <property type="project" value="UniProtKB-SubCell"/>
</dbReference>
<dbReference type="PANTHER" id="PTHR30027">
    <property type="entry name" value="RIBOSOMAL RNA SMALL SUBUNIT METHYLTRANSFERASE E"/>
    <property type="match status" value="1"/>
</dbReference>
<dbReference type="SUPFAM" id="SSF75217">
    <property type="entry name" value="alpha/beta knot"/>
    <property type="match status" value="2"/>
</dbReference>
<sequence length="529" mass="58976">MNLILLRRKDVFEQEIGERKEGDEATLSEESRAREEENGGKGKRGEEEDEEKGGEKTKKKTVSYMAYIQEKNARLHCLTVLKVQVGSTLRVGIFNGGICKAQVVKMIYEEAKKEKEKEITKILIELDRDIRSEEPPSALPLIDLLLAIPRPKTLDKILQISASLGVGRLLLVCAERTEKGYLCSPKLSTENIRKQLQTGLEQGVTTRVPEVHVFASWKALMAYLRPLHSPCSFHVKGSEDATSQKGTQIDNIQGTYSLVENVHTNEERERLCCSNGVKEETTHEATSAYADVPEGNWCCYQCPLGRVRRLVAHPSVPQTLPMLKLQEQGRGRILVAIGPEGGWLDSELKELQTEQGFEFFTLGDKVLRCETAVVSVISQVNMLLTDPVLRGGRGPPVVEPLRQTLFGFNDDTRQAEQIQVDSPRSQREVDEMVETSANSLATNLLKPRSQVCSLHGNDEGGASSEEVSSADASSHREDFLERTKDCKGGQRDKSQRRGPREVYCDADKIVIVLPQRYIQARTPAATPPL</sequence>
<evidence type="ECO:0000259" key="12">
    <source>
        <dbReference type="Pfam" id="PF04452"/>
    </source>
</evidence>
<dbReference type="InterPro" id="IPR029028">
    <property type="entry name" value="Alpha/beta_knot_MTases"/>
</dbReference>
<evidence type="ECO:0000256" key="1">
    <source>
        <dbReference type="ARBA" id="ARBA00004496"/>
    </source>
</evidence>
<keyword evidence="8" id="KW-0949">S-adenosyl-L-methionine</keyword>
<gene>
    <name evidence="13" type="ORF">CSUI_009530</name>
</gene>